<organism evidence="1 2">
    <name type="scientific">Hydrogenobacter thermophilus (strain DSM 6534 / IAM 12695 / TK-6)</name>
    <dbReference type="NCBI Taxonomy" id="608538"/>
    <lineage>
        <taxon>Bacteria</taxon>
        <taxon>Pseudomonadati</taxon>
        <taxon>Aquificota</taxon>
        <taxon>Aquificia</taxon>
        <taxon>Aquificales</taxon>
        <taxon>Aquificaceae</taxon>
        <taxon>Hydrogenobacter</taxon>
    </lineage>
</organism>
<evidence type="ECO:0000313" key="1">
    <source>
        <dbReference type="EMBL" id="BAI69490.1"/>
    </source>
</evidence>
<dbReference type="STRING" id="608538.HTH_1032"/>
<dbReference type="KEGG" id="hth:HTH_1032"/>
<evidence type="ECO:0000313" key="2">
    <source>
        <dbReference type="Proteomes" id="UP000002574"/>
    </source>
</evidence>
<name>D3DI38_HYDTT</name>
<proteinExistence type="predicted"/>
<gene>
    <name evidence="1" type="ordered locus">HTH_1032</name>
</gene>
<protein>
    <submittedName>
        <fullName evidence="1">Uncharacterized protein</fullName>
    </submittedName>
</protein>
<dbReference type="AlphaFoldDB" id="D3DI38"/>
<reference evidence="1 2" key="1">
    <citation type="journal article" date="2010" name="J. Bacteriol.">
        <title>Complete genome sequence of the thermophilic, obligately chemolithoautotrophic hydrogen-oxidizing bacterium Hydrogenobacter thermophilus TK-6.</title>
        <authorList>
            <person name="Arai H."/>
            <person name="Kanbe H."/>
            <person name="Ishii M."/>
            <person name="Igarashi Y."/>
        </authorList>
    </citation>
    <scope>NUCLEOTIDE SEQUENCE [LARGE SCALE GENOMIC DNA]</scope>
    <source>
        <strain evidence="2">DSM 6534 / IAM 12695 / TK-6 [Tokyo]</strain>
    </source>
</reference>
<dbReference type="EMBL" id="AP011112">
    <property type="protein sequence ID" value="BAI69490.1"/>
    <property type="molecule type" value="Genomic_DNA"/>
</dbReference>
<keyword evidence="2" id="KW-1185">Reference proteome</keyword>
<accession>D3DI38</accession>
<dbReference type="Proteomes" id="UP000002574">
    <property type="component" value="Chromosome"/>
</dbReference>
<sequence>MAELWRGKVSCLPYLFLAQTNVWMNYSRHLLTLSFQILPSHTAIFSRLFYFLSPKVLTHTLGKKLNIR</sequence>